<dbReference type="Pfam" id="PF22275">
    <property type="entry name" value="DUF6957"/>
    <property type="match status" value="1"/>
</dbReference>
<reference evidence="2 3" key="2">
    <citation type="submission" date="2018-03" db="EMBL/GenBank/DDBJ databases">
        <title>Draft genome of Pseudomonas putida strain KH-21-114.</title>
        <authorList>
            <person name="Yoshizawa S."/>
            <person name="Khan N.H."/>
            <person name="Nishimura M."/>
            <person name="Chiura H.X."/>
            <person name="Ogura Y."/>
            <person name="Hayashi T."/>
            <person name="Kogure K."/>
        </authorList>
    </citation>
    <scope>NUCLEOTIDE SEQUENCE [LARGE SCALE GENOMIC DNA]</scope>
    <source>
        <strain evidence="2 3">KH-21-114</strain>
    </source>
</reference>
<dbReference type="AlphaFoldDB" id="A0A2S3WVM7"/>
<reference evidence="2 3" key="1">
    <citation type="submission" date="2016-08" db="EMBL/GenBank/DDBJ databases">
        <authorList>
            <person name="Seilhamer J.J."/>
        </authorList>
    </citation>
    <scope>NUCLEOTIDE SEQUENCE [LARGE SCALE GENOMIC DNA]</scope>
    <source>
        <strain evidence="2 3">KH-21-114</strain>
    </source>
</reference>
<feature type="domain" description="DUF6957" evidence="1">
    <location>
        <begin position="25"/>
        <end position="128"/>
    </location>
</feature>
<dbReference type="EMBL" id="MINH01000021">
    <property type="protein sequence ID" value="POG05487.1"/>
    <property type="molecule type" value="Genomic_DNA"/>
</dbReference>
<name>A0A2S3WVM7_PSEPU</name>
<evidence type="ECO:0000313" key="3">
    <source>
        <dbReference type="Proteomes" id="UP000237230"/>
    </source>
</evidence>
<protein>
    <recommendedName>
        <fullName evidence="1">DUF6957 domain-containing protein</fullName>
    </recommendedName>
</protein>
<accession>A0A2S3WVM7</accession>
<dbReference type="RefSeq" id="WP_028698526.1">
    <property type="nucleotide sequence ID" value="NZ_JADUCP010000002.1"/>
</dbReference>
<dbReference type="Proteomes" id="UP000237230">
    <property type="component" value="Unassembled WGS sequence"/>
</dbReference>
<evidence type="ECO:0000259" key="1">
    <source>
        <dbReference type="Pfam" id="PF22275"/>
    </source>
</evidence>
<comment type="caution">
    <text evidence="2">The sequence shown here is derived from an EMBL/GenBank/DDBJ whole genome shotgun (WGS) entry which is preliminary data.</text>
</comment>
<dbReference type="OrthoDB" id="7020948at2"/>
<sequence length="131" mass="14819">MAVTLDEVTEFLYGGGEVVHGWADDRGELVQAAEQRFPGKAFCLVKRWIIVEIPANEVEPLPDGIAPMIVLAHEVIYDSRGRFVPGCWVRSTYAISHEHPWIFETRNTVYLLIGDGYKKQASLEMVLSFRP</sequence>
<dbReference type="InterPro" id="IPR054232">
    <property type="entry name" value="DUF6957"/>
</dbReference>
<gene>
    <name evidence="2" type="ORF">BGP84_21665</name>
</gene>
<organism evidence="2 3">
    <name type="scientific">Pseudomonas putida</name>
    <name type="common">Arthrobacter siderocapsulatus</name>
    <dbReference type="NCBI Taxonomy" id="303"/>
    <lineage>
        <taxon>Bacteria</taxon>
        <taxon>Pseudomonadati</taxon>
        <taxon>Pseudomonadota</taxon>
        <taxon>Gammaproteobacteria</taxon>
        <taxon>Pseudomonadales</taxon>
        <taxon>Pseudomonadaceae</taxon>
        <taxon>Pseudomonas</taxon>
    </lineage>
</organism>
<evidence type="ECO:0000313" key="2">
    <source>
        <dbReference type="EMBL" id="POG05487.1"/>
    </source>
</evidence>
<proteinExistence type="predicted"/>